<feature type="signal peptide" evidence="7">
    <location>
        <begin position="1"/>
        <end position="26"/>
    </location>
</feature>
<dbReference type="EC" id="1.13.12.3" evidence="3"/>
<dbReference type="InterPro" id="IPR036188">
    <property type="entry name" value="FAD/NAD-bd_sf"/>
</dbReference>
<dbReference type="EMBL" id="JSAM01000121">
    <property type="protein sequence ID" value="KIA76379.1"/>
    <property type="molecule type" value="Genomic_DNA"/>
</dbReference>
<comment type="catalytic activity">
    <reaction evidence="6">
        <text>L-tryptophan + O2 = indole-3-acetamide + CO2 + H2O</text>
        <dbReference type="Rhea" id="RHEA:16165"/>
        <dbReference type="ChEBI" id="CHEBI:15377"/>
        <dbReference type="ChEBI" id="CHEBI:15379"/>
        <dbReference type="ChEBI" id="CHEBI:16031"/>
        <dbReference type="ChEBI" id="CHEBI:16526"/>
        <dbReference type="ChEBI" id="CHEBI:57912"/>
        <dbReference type="EC" id="1.13.12.3"/>
    </reaction>
</comment>
<evidence type="ECO:0000256" key="2">
    <source>
        <dbReference type="ARBA" id="ARBA00005833"/>
    </source>
</evidence>
<comment type="similarity">
    <text evidence="2">Belongs to the tryptophan 2-monooxygenase family.</text>
</comment>
<dbReference type="SUPFAM" id="SSF51905">
    <property type="entry name" value="FAD/NAD(P)-binding domain"/>
    <property type="match status" value="1"/>
</dbReference>
<evidence type="ECO:0000259" key="8">
    <source>
        <dbReference type="Pfam" id="PF01593"/>
    </source>
</evidence>
<dbReference type="GO" id="GO:0050361">
    <property type="term" value="F:tryptophan 2-monooxygenase activity"/>
    <property type="evidence" value="ECO:0007669"/>
    <property type="project" value="UniProtKB-EC"/>
</dbReference>
<dbReference type="PATRIC" id="fig|83552.4.peg.2519"/>
<dbReference type="PANTHER" id="PTHR10742">
    <property type="entry name" value="FLAVIN MONOAMINE OXIDASE"/>
    <property type="match status" value="1"/>
</dbReference>
<dbReference type="Pfam" id="PF01593">
    <property type="entry name" value="Amino_oxidase"/>
    <property type="match status" value="1"/>
</dbReference>
<dbReference type="Proteomes" id="UP000031307">
    <property type="component" value="Unassembled WGS sequence"/>
</dbReference>
<dbReference type="PRINTS" id="PR00419">
    <property type="entry name" value="ADXRDTASE"/>
</dbReference>
<dbReference type="InterPro" id="IPR002937">
    <property type="entry name" value="Amino_oxidase"/>
</dbReference>
<gene>
    <name evidence="9" type="ORF">DB43_AK00390</name>
</gene>
<evidence type="ECO:0000256" key="4">
    <source>
        <dbReference type="ARBA" id="ARBA00017871"/>
    </source>
</evidence>
<dbReference type="AlphaFoldDB" id="A0A0C1EID0"/>
<comment type="caution">
    <text evidence="9">The sequence shown here is derived from an EMBL/GenBank/DDBJ whole genome shotgun (WGS) entry which is preliminary data.</text>
</comment>
<reference evidence="9 10" key="1">
    <citation type="journal article" date="2014" name="Mol. Biol. Evol.">
        <title>Massive expansion of Ubiquitination-related gene families within the Chlamydiae.</title>
        <authorList>
            <person name="Domman D."/>
            <person name="Collingro A."/>
            <person name="Lagkouvardos I."/>
            <person name="Gehre L."/>
            <person name="Weinmaier T."/>
            <person name="Rattei T."/>
            <person name="Subtil A."/>
            <person name="Horn M."/>
        </authorList>
    </citation>
    <scope>NUCLEOTIDE SEQUENCE [LARGE SCALE GENOMIC DNA]</scope>
    <source>
        <strain evidence="9 10">OEW1</strain>
    </source>
</reference>
<protein>
    <recommendedName>
        <fullName evidence="4">Tryptophan 2-monooxygenase</fullName>
        <ecNumber evidence="3">1.13.12.3</ecNumber>
    </recommendedName>
</protein>
<feature type="domain" description="Amine oxidase" evidence="8">
    <location>
        <begin position="39"/>
        <end position="473"/>
    </location>
</feature>
<comment type="pathway">
    <text evidence="1">Plant hormone metabolism; auxin biosynthesis.</text>
</comment>
<evidence type="ECO:0000256" key="5">
    <source>
        <dbReference type="ARBA" id="ARBA00023070"/>
    </source>
</evidence>
<dbReference type="GO" id="GO:0009851">
    <property type="term" value="P:auxin biosynthetic process"/>
    <property type="evidence" value="ECO:0007669"/>
    <property type="project" value="UniProtKB-KW"/>
</dbReference>
<accession>A0A0C1EID0</accession>
<dbReference type="Gene3D" id="3.50.50.60">
    <property type="entry name" value="FAD/NAD(P)-binding domain"/>
    <property type="match status" value="1"/>
</dbReference>
<keyword evidence="7" id="KW-0732">Signal</keyword>
<dbReference type="PANTHER" id="PTHR10742:SF410">
    <property type="entry name" value="LYSINE-SPECIFIC HISTONE DEMETHYLASE 2"/>
    <property type="match status" value="1"/>
</dbReference>
<proteinExistence type="inferred from homology"/>
<sequence length="476" mass="52913">MKEVLMFFSRILCLMAITFTTTSIFAESKPKVAVIGAGLAGLTAAYRLQQKGMDVDVYEARDRVGGRILTVKIGDKIAELGGQSIIDDGESSNILCLIEELGLELVKNKANRNHSYFNGKELIPVYQLLSKSFNPENLKTQLDDLSQTSKNMREVLNGILDEEDPLYKVLAVRLASYEGAPIEQLSPLYTETLYDMLLGIVSASKKENGEEDDFTNLLSIKGGNALLPEKLAQMLVGKLHLNQVLKQVSKEVNDTFVLTFQNGQQITADILVLAIPCSVYEDIDFEENVLPSKRLEDIKNVQYGTNAKIMIPFSKAFSKRIRFNNGQVGCHFDVNCNILTLHYMGEASQFSTDTIQDTYKQDWSMLKTVFGDICPPFISPVLATDHVFITYEAPVGYSWPNDPFAKGSYSCIGPGQEKTLTAINEELGEQVKKLFAPINERLYFVGEHASILIEAPGTMEAACESGERVARMINHK</sequence>
<name>A0A0C1EID0_9BACT</name>
<evidence type="ECO:0000313" key="9">
    <source>
        <dbReference type="EMBL" id="KIA76379.1"/>
    </source>
</evidence>
<evidence type="ECO:0000256" key="6">
    <source>
        <dbReference type="ARBA" id="ARBA00047321"/>
    </source>
</evidence>
<keyword evidence="5" id="KW-0073">Auxin biosynthesis</keyword>
<organism evidence="9 10">
    <name type="scientific">Parachlamydia acanthamoebae</name>
    <dbReference type="NCBI Taxonomy" id="83552"/>
    <lineage>
        <taxon>Bacteria</taxon>
        <taxon>Pseudomonadati</taxon>
        <taxon>Chlamydiota</taxon>
        <taxon>Chlamydiia</taxon>
        <taxon>Parachlamydiales</taxon>
        <taxon>Parachlamydiaceae</taxon>
        <taxon>Parachlamydia</taxon>
    </lineage>
</organism>
<evidence type="ECO:0000256" key="7">
    <source>
        <dbReference type="SAM" id="SignalP"/>
    </source>
</evidence>
<evidence type="ECO:0000256" key="3">
    <source>
        <dbReference type="ARBA" id="ARBA00012535"/>
    </source>
</evidence>
<dbReference type="InterPro" id="IPR050281">
    <property type="entry name" value="Flavin_monoamine_oxidase"/>
</dbReference>
<evidence type="ECO:0000313" key="10">
    <source>
        <dbReference type="Proteomes" id="UP000031307"/>
    </source>
</evidence>
<feature type="chain" id="PRO_5002149365" description="Tryptophan 2-monooxygenase" evidence="7">
    <location>
        <begin position="27"/>
        <end position="476"/>
    </location>
</feature>
<evidence type="ECO:0000256" key="1">
    <source>
        <dbReference type="ARBA" id="ARBA00004814"/>
    </source>
</evidence>